<dbReference type="Proteomes" id="UP001596083">
    <property type="component" value="Unassembled WGS sequence"/>
</dbReference>
<gene>
    <name evidence="3" type="ORF">ACFP1Z_31310</name>
</gene>
<feature type="domain" description="Lipoyl-binding" evidence="2">
    <location>
        <begin position="124"/>
        <end position="199"/>
    </location>
</feature>
<dbReference type="RefSeq" id="WP_390321113.1">
    <property type="nucleotide sequence ID" value="NZ_JBHSPB010000031.1"/>
</dbReference>
<dbReference type="InterPro" id="IPR003016">
    <property type="entry name" value="2-oxoA_DH_lipoyl-BS"/>
</dbReference>
<keyword evidence="4" id="KW-1185">Reference proteome</keyword>
<accession>A0ABW0ZBD6</accession>
<dbReference type="PROSITE" id="PS50968">
    <property type="entry name" value="BIOTINYL_LIPOYL"/>
    <property type="match status" value="2"/>
</dbReference>
<dbReference type="CDD" id="cd06849">
    <property type="entry name" value="lipoyl_domain"/>
    <property type="match status" value="2"/>
</dbReference>
<organism evidence="3 4">
    <name type="scientific">Streptomyces gamaensis</name>
    <dbReference type="NCBI Taxonomy" id="1763542"/>
    <lineage>
        <taxon>Bacteria</taxon>
        <taxon>Bacillati</taxon>
        <taxon>Actinomycetota</taxon>
        <taxon>Actinomycetes</taxon>
        <taxon>Kitasatosporales</taxon>
        <taxon>Streptomycetaceae</taxon>
        <taxon>Streptomyces</taxon>
    </lineage>
</organism>
<dbReference type="SUPFAM" id="SSF51230">
    <property type="entry name" value="Single hybrid motif"/>
    <property type="match status" value="2"/>
</dbReference>
<dbReference type="EMBL" id="JBHSPB010000031">
    <property type="protein sequence ID" value="MFC5724651.1"/>
    <property type="molecule type" value="Genomic_DNA"/>
</dbReference>
<protein>
    <submittedName>
        <fullName evidence="3">Biotin/lipoyl-containing protein</fullName>
    </submittedName>
</protein>
<evidence type="ECO:0000259" key="2">
    <source>
        <dbReference type="PROSITE" id="PS50968"/>
    </source>
</evidence>
<proteinExistence type="predicted"/>
<evidence type="ECO:0000256" key="1">
    <source>
        <dbReference type="ARBA" id="ARBA00022823"/>
    </source>
</evidence>
<feature type="domain" description="Lipoyl-binding" evidence="2">
    <location>
        <begin position="2"/>
        <end position="77"/>
    </location>
</feature>
<sequence length="209" mass="20353">MAVSVTLPALGESVSEGTVTRWLKAEGERVEADEPLLEVSTDKVDTEIPAPASGVLASIKVAEDETVEVGAELAIIDDGTGAPAAAPAPAAAEAAAPAAAPEVPAEAAPAAEAPAAAPAGGATGTDVILPALGESVTEGTVTRWLKEVGETVEADEPLLEVSTDKVDTEIPAPASGVLLEIVVGEDETAEVGAKLAVIGAAGAAAAAPA</sequence>
<dbReference type="Gene3D" id="2.40.50.100">
    <property type="match status" value="2"/>
</dbReference>
<comment type="caution">
    <text evidence="3">The sequence shown here is derived from an EMBL/GenBank/DDBJ whole genome shotgun (WGS) entry which is preliminary data.</text>
</comment>
<dbReference type="PANTHER" id="PTHR43416">
    <property type="entry name" value="DIHYDROLIPOYLLYSINE-RESIDUE SUCCINYLTRANSFERASE COMPONENT OF 2-OXOGLUTARATE DEHYDROGENASE COMPLEX, MITOCHONDRIAL-RELATED"/>
    <property type="match status" value="1"/>
</dbReference>
<dbReference type="InterPro" id="IPR000089">
    <property type="entry name" value="Biotin_lipoyl"/>
</dbReference>
<feature type="non-terminal residue" evidence="3">
    <location>
        <position position="209"/>
    </location>
</feature>
<dbReference type="InterPro" id="IPR050537">
    <property type="entry name" value="2-oxoacid_dehydrogenase"/>
</dbReference>
<dbReference type="PANTHER" id="PTHR43416:SF8">
    <property type="entry name" value="LIPOAMIDE ACYLTRANSFERASE COMPONENT OF BRANCHED-CHAIN ALPHA-KETO ACID DEHYDROGENASE COMPLEX"/>
    <property type="match status" value="1"/>
</dbReference>
<evidence type="ECO:0000313" key="4">
    <source>
        <dbReference type="Proteomes" id="UP001596083"/>
    </source>
</evidence>
<dbReference type="Pfam" id="PF00364">
    <property type="entry name" value="Biotin_lipoyl"/>
    <property type="match status" value="2"/>
</dbReference>
<keyword evidence="1" id="KW-0450">Lipoyl</keyword>
<dbReference type="PROSITE" id="PS00189">
    <property type="entry name" value="LIPOYL"/>
    <property type="match status" value="2"/>
</dbReference>
<dbReference type="InterPro" id="IPR011053">
    <property type="entry name" value="Single_hybrid_motif"/>
</dbReference>
<reference evidence="4" key="1">
    <citation type="journal article" date="2019" name="Int. J. Syst. Evol. Microbiol.">
        <title>The Global Catalogue of Microorganisms (GCM) 10K type strain sequencing project: providing services to taxonomists for standard genome sequencing and annotation.</title>
        <authorList>
            <consortium name="The Broad Institute Genomics Platform"/>
            <consortium name="The Broad Institute Genome Sequencing Center for Infectious Disease"/>
            <person name="Wu L."/>
            <person name="Ma J."/>
        </authorList>
    </citation>
    <scope>NUCLEOTIDE SEQUENCE [LARGE SCALE GENOMIC DNA]</scope>
    <source>
        <strain evidence="4">CGMCC 4.7304</strain>
    </source>
</reference>
<evidence type="ECO:0000313" key="3">
    <source>
        <dbReference type="EMBL" id="MFC5724651.1"/>
    </source>
</evidence>
<name>A0ABW0ZBD6_9ACTN</name>